<evidence type="ECO:0000313" key="1">
    <source>
        <dbReference type="EMBL" id="MFC0391179.1"/>
    </source>
</evidence>
<evidence type="ECO:0000313" key="2">
    <source>
        <dbReference type="Proteomes" id="UP001589818"/>
    </source>
</evidence>
<name>A0ABV6J5M4_9BACL</name>
<dbReference type="Proteomes" id="UP001589818">
    <property type="component" value="Unassembled WGS sequence"/>
</dbReference>
<sequence length="187" mass="21211">MKKLLIACIVILLILIVAVFGALWYVSPSETLDLNYKEVPLKERSLDMVRRLTPELVLTEDDVNQLGKAALSGQTEYQPGVVITGAKFRLAGDRLVADVNVKLKDRIPLGLTLTYRLEWKEPDLIARIEEAKLKDITISNKWFDDVFIPLGSYLPGLLKVDQIHIGDEKLTITFRKPTLPEMRKLLE</sequence>
<organism evidence="1 2">
    <name type="scientific">Paenibacillus mendelii</name>
    <dbReference type="NCBI Taxonomy" id="206163"/>
    <lineage>
        <taxon>Bacteria</taxon>
        <taxon>Bacillati</taxon>
        <taxon>Bacillota</taxon>
        <taxon>Bacilli</taxon>
        <taxon>Bacillales</taxon>
        <taxon>Paenibacillaceae</taxon>
        <taxon>Paenibacillus</taxon>
    </lineage>
</organism>
<accession>A0ABV6J5M4</accession>
<keyword evidence="2" id="KW-1185">Reference proteome</keyword>
<dbReference type="EMBL" id="JBHLVF010000010">
    <property type="protein sequence ID" value="MFC0391179.1"/>
    <property type="molecule type" value="Genomic_DNA"/>
</dbReference>
<dbReference type="RefSeq" id="WP_204818164.1">
    <property type="nucleotide sequence ID" value="NZ_JANHOF010000004.1"/>
</dbReference>
<proteinExistence type="predicted"/>
<reference evidence="1 2" key="1">
    <citation type="submission" date="2024-09" db="EMBL/GenBank/DDBJ databases">
        <authorList>
            <person name="Sun Q."/>
            <person name="Mori K."/>
        </authorList>
    </citation>
    <scope>NUCLEOTIDE SEQUENCE [LARGE SCALE GENOMIC DNA]</scope>
    <source>
        <strain evidence="1 2">CCM 4839</strain>
    </source>
</reference>
<protein>
    <recommendedName>
        <fullName evidence="3">DUF2140 domain-containing protein</fullName>
    </recommendedName>
</protein>
<evidence type="ECO:0008006" key="3">
    <source>
        <dbReference type="Google" id="ProtNLM"/>
    </source>
</evidence>
<comment type="caution">
    <text evidence="1">The sequence shown here is derived from an EMBL/GenBank/DDBJ whole genome shotgun (WGS) entry which is preliminary data.</text>
</comment>
<gene>
    <name evidence="1" type="ORF">ACFFJ8_07290</name>
</gene>